<gene>
    <name evidence="1" type="ORF">W5A_04129</name>
</gene>
<dbReference type="InterPro" id="IPR010664">
    <property type="entry name" value="LipoPS_assembly_LptC-rel"/>
</dbReference>
<proteinExistence type="predicted"/>
<evidence type="ECO:0000313" key="2">
    <source>
        <dbReference type="Proteomes" id="UP000005938"/>
    </source>
</evidence>
<dbReference type="EMBL" id="AJJU01000003">
    <property type="protein sequence ID" value="EID76102.1"/>
    <property type="molecule type" value="Genomic_DNA"/>
</dbReference>
<dbReference type="Gene3D" id="2.60.450.10">
    <property type="entry name" value="Lipopolysaccharide (LPS) transport protein A like domain"/>
    <property type="match status" value="1"/>
</dbReference>
<dbReference type="GO" id="GO:0005886">
    <property type="term" value="C:plasma membrane"/>
    <property type="evidence" value="ECO:0007669"/>
    <property type="project" value="InterPro"/>
</dbReference>
<comment type="caution">
    <text evidence="1">The sequence shown here is derived from an EMBL/GenBank/DDBJ whole genome shotgun (WGS) entry which is preliminary data.</text>
</comment>
<evidence type="ECO:0008006" key="3">
    <source>
        <dbReference type="Google" id="ProtNLM"/>
    </source>
</evidence>
<dbReference type="AlphaFoldDB" id="I0WI86"/>
<dbReference type="RefSeq" id="WP_008237736.1">
    <property type="nucleotide sequence ID" value="NZ_AJJU01000003.1"/>
</dbReference>
<dbReference type="STRING" id="946077.W5A_04129"/>
<dbReference type="Proteomes" id="UP000005938">
    <property type="component" value="Unassembled WGS sequence"/>
</dbReference>
<protein>
    <recommendedName>
        <fullName evidence="3">LPS export ABC transporter periplasmic protein LptC</fullName>
    </recommendedName>
</protein>
<dbReference type="GO" id="GO:0015221">
    <property type="term" value="F:lipopolysaccharide transmembrane transporter activity"/>
    <property type="evidence" value="ECO:0007669"/>
    <property type="project" value="InterPro"/>
</dbReference>
<evidence type="ECO:0000313" key="1">
    <source>
        <dbReference type="EMBL" id="EID76102.1"/>
    </source>
</evidence>
<dbReference type="NCBIfam" id="TIGR04409">
    <property type="entry name" value="LptC_YrbK"/>
    <property type="match status" value="1"/>
</dbReference>
<accession>I0WI86</accession>
<keyword evidence="2" id="KW-1185">Reference proteome</keyword>
<dbReference type="Pfam" id="PF06835">
    <property type="entry name" value="LptC"/>
    <property type="match status" value="1"/>
</dbReference>
<sequence>MKPQLKNKLLNIVTVLAVTMFFSCQSNLSEIEKMRFTEKFPNGIAENFVLTYTDSAKVKAILRSVLNEDFSNQSFPYSEFPKGLQVDFFDDLNNKSTVTAQYGILYSNTNLVELRDSVVLKTHDGKVLETSQLFWDQKNEWVFTEKKFTFTNPKEGTIMNGEGMDFNKDFSIAKAHKTFGVFAIEDREVSASGEEQ</sequence>
<dbReference type="InterPro" id="IPR026265">
    <property type="entry name" value="LptC"/>
</dbReference>
<dbReference type="eggNOG" id="COG1452">
    <property type="taxonomic scope" value="Bacteria"/>
</dbReference>
<dbReference type="PROSITE" id="PS51257">
    <property type="entry name" value="PROKAR_LIPOPROTEIN"/>
    <property type="match status" value="1"/>
</dbReference>
<reference evidence="1 2" key="1">
    <citation type="journal article" date="2012" name="J. Bacteriol.">
        <title>Genome Sequence of the Halotolerant Bacterium Imtechella halotolerans K1T.</title>
        <authorList>
            <person name="Kumar S."/>
            <person name="Vikram S."/>
            <person name="Subramanian S."/>
            <person name="Raghava G.P."/>
            <person name="Pinnaka A.K."/>
        </authorList>
    </citation>
    <scope>NUCLEOTIDE SEQUENCE [LARGE SCALE GENOMIC DNA]</scope>
    <source>
        <strain evidence="1 2">K1</strain>
    </source>
</reference>
<organism evidence="1 2">
    <name type="scientific">Imtechella halotolerans K1</name>
    <dbReference type="NCBI Taxonomy" id="946077"/>
    <lineage>
        <taxon>Bacteria</taxon>
        <taxon>Pseudomonadati</taxon>
        <taxon>Bacteroidota</taxon>
        <taxon>Flavobacteriia</taxon>
        <taxon>Flavobacteriales</taxon>
        <taxon>Flavobacteriaceae</taxon>
        <taxon>Imtechella</taxon>
    </lineage>
</organism>
<name>I0WI86_9FLAO</name>